<name>F4B636_ACIHW</name>
<reference evidence="1 2" key="1">
    <citation type="journal article" date="2011" name="Extremophiles">
        <title>Genomic analysis of Acidianus hospitalis W1 a host for studying crenarchaeal virus and plasmid life cycles.</title>
        <authorList>
            <person name="You X.Y."/>
            <person name="Liu C."/>
            <person name="Wang S.Y."/>
            <person name="Jiang C.Y."/>
            <person name="Shah S.A."/>
            <person name="Prangishvili D."/>
            <person name="She Q."/>
            <person name="Liu S.J."/>
            <person name="Garrett R.A."/>
        </authorList>
    </citation>
    <scope>NUCLEOTIDE SEQUENCE [LARGE SCALE GENOMIC DNA]</scope>
    <source>
        <strain evidence="1 2">W1</strain>
    </source>
</reference>
<dbReference type="HOGENOM" id="CLU_3002933_0_0_2"/>
<evidence type="ECO:0000313" key="1">
    <source>
        <dbReference type="EMBL" id="AEE93324.1"/>
    </source>
</evidence>
<dbReference type="GeneID" id="58788748"/>
<evidence type="ECO:0000313" key="2">
    <source>
        <dbReference type="Proteomes" id="UP000008458"/>
    </source>
</evidence>
<keyword evidence="2" id="KW-1185">Reference proteome</keyword>
<dbReference type="STRING" id="933801.Ahos_0436"/>
<sequence>MTFSYAEIFSDKERFIPELLYGRENDLKKLVDLVSKQDLTLFFIKWPRRRGNRCFS</sequence>
<dbReference type="KEGG" id="aho:Ahos_0436"/>
<accession>F4B636</accession>
<dbReference type="RefSeq" id="WP_013775240.1">
    <property type="nucleotide sequence ID" value="NC_015518.1"/>
</dbReference>
<protein>
    <submittedName>
        <fullName evidence="1">Uncharacterized protein</fullName>
    </submittedName>
</protein>
<organism evidence="1 2">
    <name type="scientific">Acidianus hospitalis (strain W1)</name>
    <dbReference type="NCBI Taxonomy" id="933801"/>
    <lineage>
        <taxon>Archaea</taxon>
        <taxon>Thermoproteota</taxon>
        <taxon>Thermoprotei</taxon>
        <taxon>Sulfolobales</taxon>
        <taxon>Sulfolobaceae</taxon>
        <taxon>Acidianus</taxon>
    </lineage>
</organism>
<proteinExistence type="predicted"/>
<dbReference type="Proteomes" id="UP000008458">
    <property type="component" value="Chromosome"/>
</dbReference>
<dbReference type="AlphaFoldDB" id="F4B636"/>
<gene>
    <name evidence="1" type="ordered locus">Ahos_0436</name>
</gene>
<reference key="2">
    <citation type="journal article" date="2011" name="Extremophiles">
        <title>Genomic analyses of Acidianus hospitalis W1 a host for studying crenarchaeal virus and plasmid life cycles.</title>
        <authorList>
            <person name="You X.Y."/>
            <person name="Liu C."/>
            <person name="Wang S.Y."/>
            <person name="Jiang C.Y."/>
            <person name="Shah S.A."/>
            <person name="Prangishvili D."/>
            <person name="Liu S.J."/>
            <person name="Garrett R.A."/>
        </authorList>
    </citation>
    <scope>NUCLEOTIDE SEQUENCE</scope>
    <source>
        <strain>W1</strain>
    </source>
</reference>
<dbReference type="EMBL" id="CP002535">
    <property type="protein sequence ID" value="AEE93324.1"/>
    <property type="molecule type" value="Genomic_DNA"/>
</dbReference>